<dbReference type="OrthoDB" id="2375382at2"/>
<evidence type="ECO:0000313" key="2">
    <source>
        <dbReference type="Proteomes" id="UP000292452"/>
    </source>
</evidence>
<reference evidence="1 2" key="1">
    <citation type="submission" date="2019-02" db="EMBL/GenBank/DDBJ databases">
        <title>Draft Genome Sequence of Streptomyces sp. AM-2504, identified by 16S rRNA comparative analysis as a Streptomyces Kasugaensis strain.</title>
        <authorList>
            <person name="Napolioni V."/>
            <person name="Giuliodori A.M."/>
            <person name="Spurio R."/>
            <person name="Fabbretti A."/>
        </authorList>
    </citation>
    <scope>NUCLEOTIDE SEQUENCE [LARGE SCALE GENOMIC DNA]</scope>
    <source>
        <strain evidence="1 2">AM-2504</strain>
    </source>
</reference>
<protein>
    <submittedName>
        <fullName evidence="1">Helix-turn-helix domain-containing protein</fullName>
    </submittedName>
</protein>
<dbReference type="Pfam" id="PF13565">
    <property type="entry name" value="HTH_32"/>
    <property type="match status" value="1"/>
</dbReference>
<comment type="caution">
    <text evidence="1">The sequence shown here is derived from an EMBL/GenBank/DDBJ whole genome shotgun (WGS) entry which is preliminary data.</text>
</comment>
<dbReference type="SUPFAM" id="SSF46689">
    <property type="entry name" value="Homeodomain-like"/>
    <property type="match status" value="1"/>
</dbReference>
<sequence length="147" mass="16376">MILSTEQLDALRELAASRHVSGDVALRARIVLWSGEGRRRKDIAELAGVSPVTVDRCKARYAAHGLAGLAEKRRGGPRDQVPPRTRGRVIALTKMSPPADSGLTHWSTRTLSSYLRRREGITVSWHYIARVWREENLKPNRSGASKV</sequence>
<dbReference type="Proteomes" id="UP000292452">
    <property type="component" value="Unassembled WGS sequence"/>
</dbReference>
<keyword evidence="2" id="KW-1185">Reference proteome</keyword>
<dbReference type="RefSeq" id="WP_094793330.1">
    <property type="nucleotide sequence ID" value="NZ_SIXH01000005.1"/>
</dbReference>
<dbReference type="EMBL" id="SIXH01000005">
    <property type="protein sequence ID" value="TBO61471.1"/>
    <property type="molecule type" value="Genomic_DNA"/>
</dbReference>
<dbReference type="AlphaFoldDB" id="A0A4V2JJ81"/>
<evidence type="ECO:0000313" key="1">
    <source>
        <dbReference type="EMBL" id="TBO61471.1"/>
    </source>
</evidence>
<organism evidence="1 2">
    <name type="scientific">Streptomyces kasugaensis</name>
    <dbReference type="NCBI Taxonomy" id="1946"/>
    <lineage>
        <taxon>Bacteria</taxon>
        <taxon>Bacillati</taxon>
        <taxon>Actinomycetota</taxon>
        <taxon>Actinomycetes</taxon>
        <taxon>Kitasatosporales</taxon>
        <taxon>Streptomycetaceae</taxon>
        <taxon>Streptomyces</taxon>
    </lineage>
</organism>
<accession>A0A4V2JJ81</accession>
<dbReference type="InterPro" id="IPR009057">
    <property type="entry name" value="Homeodomain-like_sf"/>
</dbReference>
<gene>
    <name evidence="1" type="ORF">EYS09_01050</name>
</gene>
<name>A0A4V2JJ81_STRKA</name>
<proteinExistence type="predicted"/>